<dbReference type="PROSITE" id="PS51192">
    <property type="entry name" value="HELICASE_ATP_BIND_1"/>
    <property type="match status" value="1"/>
</dbReference>
<dbReference type="InterPro" id="IPR007502">
    <property type="entry name" value="Helicase-assoc_dom"/>
</dbReference>
<dbReference type="GO" id="GO:0004386">
    <property type="term" value="F:helicase activity"/>
    <property type="evidence" value="ECO:0007669"/>
    <property type="project" value="UniProtKB-KW"/>
</dbReference>
<evidence type="ECO:0000313" key="8">
    <source>
        <dbReference type="EMBL" id="GAA0853769.1"/>
    </source>
</evidence>
<dbReference type="PANTHER" id="PTHR43519:SF1">
    <property type="entry name" value="ATP-DEPENDENT RNA HELICASE HRPB"/>
    <property type="match status" value="1"/>
</dbReference>
<dbReference type="InterPro" id="IPR010225">
    <property type="entry name" value="HrpB"/>
</dbReference>
<dbReference type="InterPro" id="IPR049614">
    <property type="entry name" value="HrpB_DEXH"/>
</dbReference>
<evidence type="ECO:0000256" key="5">
    <source>
        <dbReference type="SAM" id="MobiDB-lite"/>
    </source>
</evidence>
<evidence type="ECO:0000256" key="4">
    <source>
        <dbReference type="ARBA" id="ARBA00022840"/>
    </source>
</evidence>
<keyword evidence="9" id="KW-1185">Reference proteome</keyword>
<feature type="region of interest" description="Disordered" evidence="5">
    <location>
        <begin position="784"/>
        <end position="803"/>
    </location>
</feature>
<feature type="domain" description="Helicase C-terminal" evidence="7">
    <location>
        <begin position="187"/>
        <end position="356"/>
    </location>
</feature>
<dbReference type="SUPFAM" id="SSF52540">
    <property type="entry name" value="P-loop containing nucleoside triphosphate hydrolases"/>
    <property type="match status" value="1"/>
</dbReference>
<keyword evidence="1" id="KW-0547">Nucleotide-binding</keyword>
<evidence type="ECO:0000256" key="3">
    <source>
        <dbReference type="ARBA" id="ARBA00022806"/>
    </source>
</evidence>
<evidence type="ECO:0000256" key="2">
    <source>
        <dbReference type="ARBA" id="ARBA00022801"/>
    </source>
</evidence>
<dbReference type="PANTHER" id="PTHR43519">
    <property type="entry name" value="ATP-DEPENDENT RNA HELICASE HRPB"/>
    <property type="match status" value="1"/>
</dbReference>
<dbReference type="InterPro" id="IPR027417">
    <property type="entry name" value="P-loop_NTPase"/>
</dbReference>
<keyword evidence="2" id="KW-0378">Hydrolase</keyword>
<dbReference type="InterPro" id="IPR001650">
    <property type="entry name" value="Helicase_C-like"/>
</dbReference>
<dbReference type="CDD" id="cd18791">
    <property type="entry name" value="SF2_C_RHA"/>
    <property type="match status" value="1"/>
</dbReference>
<dbReference type="SMART" id="SM00847">
    <property type="entry name" value="HA2"/>
    <property type="match status" value="1"/>
</dbReference>
<protein>
    <submittedName>
        <fullName evidence="8">ATP-dependent helicase HrpB</fullName>
    </submittedName>
</protein>
<dbReference type="SMART" id="SM00487">
    <property type="entry name" value="DEXDc"/>
    <property type="match status" value="1"/>
</dbReference>
<dbReference type="Gene3D" id="1.20.120.1080">
    <property type="match status" value="1"/>
</dbReference>
<dbReference type="PIRSF" id="PIRSF005496">
    <property type="entry name" value="ATP_hel_hrpB"/>
    <property type="match status" value="1"/>
</dbReference>
<reference evidence="9" key="1">
    <citation type="journal article" date="2019" name="Int. J. Syst. Evol. Microbiol.">
        <title>The Global Catalogue of Microorganisms (GCM) 10K type strain sequencing project: providing services to taxonomists for standard genome sequencing and annotation.</title>
        <authorList>
            <consortium name="The Broad Institute Genomics Platform"/>
            <consortium name="The Broad Institute Genome Sequencing Center for Infectious Disease"/>
            <person name="Wu L."/>
            <person name="Ma J."/>
        </authorList>
    </citation>
    <scope>NUCLEOTIDE SEQUENCE [LARGE SCALE GENOMIC DNA]</scope>
    <source>
        <strain evidence="9">JCM 15896</strain>
    </source>
</reference>
<dbReference type="PROSITE" id="PS51194">
    <property type="entry name" value="HELICASE_CTER"/>
    <property type="match status" value="1"/>
</dbReference>
<dbReference type="CDD" id="cd17990">
    <property type="entry name" value="DEXHc_HrpB"/>
    <property type="match status" value="1"/>
</dbReference>
<feature type="domain" description="Helicase ATP-binding" evidence="6">
    <location>
        <begin position="1"/>
        <end position="161"/>
    </location>
</feature>
<dbReference type="InterPro" id="IPR013689">
    <property type="entry name" value="RNA_helicase_ATP-dep_HrpB_C"/>
</dbReference>
<sequence length="803" mass="90088">MVEKDVILVAPPGAGKSTYLPLKLLQLACFEQQKIIMLQPRQIAVRAIANYLAEQLGEQVGNTVGYRMRGEVQVSANTRLEIVTEGLLTRMLQSDPELQGIGLIIFDEFHERNAHADFSLALCLEAQQALRPDLRLLLMSATLEVEPVNALMSEAEVVQTQGRSYPVSVHYCPVNPKLKLEPQLFSLIKNALIEHTGDILVFLPGAAEIRRLESLCQTLDGAQFDVMPLYGALNKEQQIAAIKPSSAGHRKIVLATNIAETSLTIDGISVVIDSGKEKVASFNWQRKLPQLSTQHISKASATQRAGRAGRQSAGHCYRLWSQEQQQRRSEQHTAEILLLDVTGFYLEAKVWGNELSELALLDKPKSSQIQYAKDTLSWLGALDKDGKLTAKGRALNQFGTHPRLANLLLEAQQMENAITQLGCLVCALIDHKPIKELSHTVWISDHLQFLLSSLHHPIWQQAKRWAKRLGVSLHSADINKALPHLGNILCAAYPDYIGKRRSAEAYSLVNGTGVSFPPQHQPHNSQWLIAPNLSLQHHADARIRLAAPLDEQQLLTDFADHISHQQEVFWSTELQRVIAREYTKLGAITVSEKTLKSPDSAASAVAIMSEITKQGLAWLNWSDSVNQFIYRVRRARELLGQDWPDFTDATLLNQLYKWLFPFLDGVRSAQQLKQLDWLQILKNRLSWQQQQALETLLPARTEVATGHTVALRYLDNGEVELHTKLQQLYGWQSAPTIANGKLVLTLVLLSPAGRPLQKTKDLNSFWQGSYQEVKKEMKGRYPKHFWPDDPATAKATSKTKKRM</sequence>
<gene>
    <name evidence="8" type="primary">hrpB</name>
    <name evidence="8" type="ORF">GCM10009114_07320</name>
</gene>
<accession>A0ABP3WNK1</accession>
<dbReference type="Pfam" id="PF08482">
    <property type="entry name" value="HrpB_C"/>
    <property type="match status" value="1"/>
</dbReference>
<organism evidence="8 9">
    <name type="scientific">Aliiglaciecola litoralis</name>
    <dbReference type="NCBI Taxonomy" id="582857"/>
    <lineage>
        <taxon>Bacteria</taxon>
        <taxon>Pseudomonadati</taxon>
        <taxon>Pseudomonadota</taxon>
        <taxon>Gammaproteobacteria</taxon>
        <taxon>Alteromonadales</taxon>
        <taxon>Alteromonadaceae</taxon>
        <taxon>Aliiglaciecola</taxon>
    </lineage>
</organism>
<comment type="caution">
    <text evidence="8">The sequence shown here is derived from an EMBL/GenBank/DDBJ whole genome shotgun (WGS) entry which is preliminary data.</text>
</comment>
<name>A0ABP3WNK1_9ALTE</name>
<dbReference type="NCBIfam" id="TIGR01970">
    <property type="entry name" value="DEAH_box_HrpB"/>
    <property type="match status" value="1"/>
</dbReference>
<proteinExistence type="predicted"/>
<dbReference type="EMBL" id="BAAAFD010000002">
    <property type="protein sequence ID" value="GAA0853769.1"/>
    <property type="molecule type" value="Genomic_DNA"/>
</dbReference>
<dbReference type="Pfam" id="PF00270">
    <property type="entry name" value="DEAD"/>
    <property type="match status" value="1"/>
</dbReference>
<dbReference type="Pfam" id="PF00271">
    <property type="entry name" value="Helicase_C"/>
    <property type="match status" value="1"/>
</dbReference>
<dbReference type="SMART" id="SM00490">
    <property type="entry name" value="HELICc"/>
    <property type="match status" value="1"/>
</dbReference>
<dbReference type="InterPro" id="IPR014001">
    <property type="entry name" value="Helicase_ATP-bd"/>
</dbReference>
<keyword evidence="3 8" id="KW-0347">Helicase</keyword>
<keyword evidence="4" id="KW-0067">ATP-binding</keyword>
<dbReference type="Proteomes" id="UP001500359">
    <property type="component" value="Unassembled WGS sequence"/>
</dbReference>
<evidence type="ECO:0000256" key="1">
    <source>
        <dbReference type="ARBA" id="ARBA00022741"/>
    </source>
</evidence>
<evidence type="ECO:0000313" key="9">
    <source>
        <dbReference type="Proteomes" id="UP001500359"/>
    </source>
</evidence>
<evidence type="ECO:0000259" key="7">
    <source>
        <dbReference type="PROSITE" id="PS51194"/>
    </source>
</evidence>
<evidence type="ECO:0000259" key="6">
    <source>
        <dbReference type="PROSITE" id="PS51192"/>
    </source>
</evidence>
<dbReference type="Gene3D" id="3.40.50.300">
    <property type="entry name" value="P-loop containing nucleotide triphosphate hydrolases"/>
    <property type="match status" value="2"/>
</dbReference>
<dbReference type="InterPro" id="IPR011545">
    <property type="entry name" value="DEAD/DEAH_box_helicase_dom"/>
</dbReference>